<organism evidence="10 11">
    <name type="scientific">Cryptomeria japonica</name>
    <name type="common">Japanese cedar</name>
    <name type="synonym">Cupressus japonica</name>
    <dbReference type="NCBI Taxonomy" id="3369"/>
    <lineage>
        <taxon>Eukaryota</taxon>
        <taxon>Viridiplantae</taxon>
        <taxon>Streptophyta</taxon>
        <taxon>Embryophyta</taxon>
        <taxon>Tracheophyta</taxon>
        <taxon>Spermatophyta</taxon>
        <taxon>Pinopsida</taxon>
        <taxon>Pinidae</taxon>
        <taxon>Conifers II</taxon>
        <taxon>Cupressales</taxon>
        <taxon>Cupressaceae</taxon>
        <taxon>Cryptomeria</taxon>
    </lineage>
</organism>
<dbReference type="Pfam" id="PF13962">
    <property type="entry name" value="PGG"/>
    <property type="match status" value="1"/>
</dbReference>
<feature type="transmembrane region" description="Helical" evidence="8">
    <location>
        <begin position="79"/>
        <end position="102"/>
    </location>
</feature>
<gene>
    <name evidence="10" type="ORF">SUGI_1524660</name>
</gene>
<keyword evidence="6 8" id="KW-0472">Membrane</keyword>
<accession>A0AAD3NWE2</accession>
<dbReference type="AlphaFoldDB" id="A0AAD3NWE2"/>
<dbReference type="PANTHER" id="PTHR24186">
    <property type="entry name" value="PROTEIN PHOSPHATASE 1 REGULATORY SUBUNIT"/>
    <property type="match status" value="1"/>
</dbReference>
<dbReference type="GO" id="GO:0005886">
    <property type="term" value="C:plasma membrane"/>
    <property type="evidence" value="ECO:0007669"/>
    <property type="project" value="TreeGrafter"/>
</dbReference>
<evidence type="ECO:0000256" key="7">
    <source>
        <dbReference type="SAM" id="MobiDB-lite"/>
    </source>
</evidence>
<evidence type="ECO:0000256" key="6">
    <source>
        <dbReference type="ARBA" id="ARBA00023136"/>
    </source>
</evidence>
<evidence type="ECO:0000256" key="8">
    <source>
        <dbReference type="SAM" id="Phobius"/>
    </source>
</evidence>
<proteinExistence type="predicted"/>
<dbReference type="InterPro" id="IPR026961">
    <property type="entry name" value="PGG_dom"/>
</dbReference>
<keyword evidence="2 8" id="KW-0812">Transmembrane</keyword>
<keyword evidence="11" id="KW-1185">Reference proteome</keyword>
<keyword evidence="4 8" id="KW-1133">Transmembrane helix</keyword>
<evidence type="ECO:0000259" key="9">
    <source>
        <dbReference type="Pfam" id="PF13962"/>
    </source>
</evidence>
<protein>
    <recommendedName>
        <fullName evidence="9">PGG domain-containing protein</fullName>
    </recommendedName>
</protein>
<evidence type="ECO:0000313" key="10">
    <source>
        <dbReference type="EMBL" id="GLJ59847.1"/>
    </source>
</evidence>
<comment type="caution">
    <text evidence="10">The sequence shown here is derived from an EMBL/GenBank/DDBJ whole genome shotgun (WGS) entry which is preliminary data.</text>
</comment>
<evidence type="ECO:0000256" key="1">
    <source>
        <dbReference type="ARBA" id="ARBA00004141"/>
    </source>
</evidence>
<evidence type="ECO:0000256" key="2">
    <source>
        <dbReference type="ARBA" id="ARBA00022692"/>
    </source>
</evidence>
<name>A0AAD3NWE2_CRYJA</name>
<reference evidence="10" key="1">
    <citation type="submission" date="2022-12" db="EMBL/GenBank/DDBJ databases">
        <title>Chromosome-Level Genome Assembly of Japanese Cedar (Cryptomeriajaponica D. Don).</title>
        <authorList>
            <person name="Fujino T."/>
            <person name="Yamaguchi K."/>
            <person name="Yokoyama T."/>
            <person name="Hamanaka T."/>
            <person name="Harazono Y."/>
            <person name="Kamada H."/>
            <person name="Kobayashi W."/>
            <person name="Ujino-Ihara T."/>
            <person name="Uchiyama K."/>
            <person name="Matsumoto A."/>
            <person name="Izuno A."/>
            <person name="Tsumura Y."/>
            <person name="Toyoda A."/>
            <person name="Shigenobu S."/>
            <person name="Moriguchi Y."/>
            <person name="Ueno S."/>
            <person name="Kasahara M."/>
        </authorList>
    </citation>
    <scope>NUCLEOTIDE SEQUENCE</scope>
</reference>
<feature type="transmembrane region" description="Helical" evidence="8">
    <location>
        <begin position="122"/>
        <end position="145"/>
    </location>
</feature>
<feature type="region of interest" description="Disordered" evidence="7">
    <location>
        <begin position="52"/>
        <end position="72"/>
    </location>
</feature>
<feature type="transmembrane region" description="Helical" evidence="8">
    <location>
        <begin position="251"/>
        <end position="268"/>
    </location>
</feature>
<feature type="domain" description="PGG" evidence="9">
    <location>
        <begin position="74"/>
        <end position="183"/>
    </location>
</feature>
<evidence type="ECO:0000256" key="5">
    <source>
        <dbReference type="ARBA" id="ARBA00023043"/>
    </source>
</evidence>
<keyword evidence="5" id="KW-0040">ANK repeat</keyword>
<evidence type="ECO:0000313" key="11">
    <source>
        <dbReference type="Proteomes" id="UP001234787"/>
    </source>
</evidence>
<feature type="compositionally biased region" description="Polar residues" evidence="7">
    <location>
        <begin position="52"/>
        <end position="63"/>
    </location>
</feature>
<comment type="subcellular location">
    <subcellularLocation>
        <location evidence="1">Membrane</location>
        <topology evidence="1">Multi-pass membrane protein</topology>
    </subcellularLocation>
</comment>
<sequence length="276" mass="30741">MQLVEFLVSFPGVDLNTINDEGMTALDIASDNPKCANIAEKLRVAGATRSSLIPKSNTTPSTDPSDDSKKRGNKVNVETHMIVASLIATVTFAAIFQIPGGIEDDRNSIQYGAAKMAFRRVFRFFIFSDTAAFTTSLTVVVAWIFPQLLPEKYVGRQALLSHMSAVTLLFSILWTIVAIVSAARIVIVPANYKNLKSTDKEAFSQYKWLDDSEMLIAIFVPLYVGTLLLYSTLEKVFLRLRWQLLIKYMKTLVYIILSGLTIIIFGAHRSPEYGLN</sequence>
<dbReference type="Proteomes" id="UP001234787">
    <property type="component" value="Unassembled WGS sequence"/>
</dbReference>
<keyword evidence="3" id="KW-0677">Repeat</keyword>
<evidence type="ECO:0000256" key="3">
    <source>
        <dbReference type="ARBA" id="ARBA00022737"/>
    </source>
</evidence>
<feature type="transmembrane region" description="Helical" evidence="8">
    <location>
        <begin position="166"/>
        <end position="192"/>
    </location>
</feature>
<feature type="transmembrane region" description="Helical" evidence="8">
    <location>
        <begin position="212"/>
        <end position="230"/>
    </location>
</feature>
<evidence type="ECO:0000256" key="4">
    <source>
        <dbReference type="ARBA" id="ARBA00022989"/>
    </source>
</evidence>
<dbReference type="EMBL" id="BSEH01001939">
    <property type="protein sequence ID" value="GLJ59847.1"/>
    <property type="molecule type" value="Genomic_DNA"/>
</dbReference>
<dbReference type="PANTHER" id="PTHR24186:SF38">
    <property type="entry name" value="ANKYRIN REPEAT FAMILY PROTEIN"/>
    <property type="match status" value="1"/>
</dbReference>